<dbReference type="PROSITE" id="PS50865">
    <property type="entry name" value="ZF_MYND_2"/>
    <property type="match status" value="1"/>
</dbReference>
<sequence>MLIFEILDHPFIQQSNDHFPTVKSATEHLRRLGKQIPSRSVDRFYPPDTLLWTIVEIFAALSSNIRGRNGPDASLQIVKDWKSAIWPWFKFLLEHVVLSSTETSTRLRFETYEYALMFVPPLLAFEDSELCRDSQIAIIQATPELTLLITRVLCKLVTEGHIRWGFWSTMTMAVFQVLPGHLPLMKPSSLKVDHQHESNVSLGRAFIRHIHIHAQSQRLPTMSIEELTNLKAFLMCAMGPLFKDSGPLALQEIRRSSIAALSSLVCSVLSKQKILRKADVDSEECQNLHDMAIMALCYLNDIVDDAYCVTEVLDTGFIKALFKSHRCLFQVAAKRLVSHPSLSYCLCQIIDRISRFMPFSSVVHQFSRAERRYLNEETLGVLRSKSPAVWDCLKLAATKAATWRDIRSAMRESDLSFMCCNDQQCPLKMSEEVLEHRTPFLLCSSCLNATYCSRECQKIDWDSGHRDLCAEKARRQKDSRTAFLSEHEWRLFNGFAMEYFARNWFYIKSRLDTFLLDLSKRNRADLSDDDRLVMDRKKNPIVFLDFDRSPSPIPDNTVHLFGLDAFVTHFREKAPWVYNAVEEWRGPTTNGSRTLVVAFFPGKGSFPISVRLFPQRLGRSWSFRDLEEEPES</sequence>
<evidence type="ECO:0000313" key="7">
    <source>
        <dbReference type="Proteomes" id="UP001465976"/>
    </source>
</evidence>
<name>A0ABR3FUE5_9AGAR</name>
<dbReference type="InterPro" id="IPR002893">
    <property type="entry name" value="Znf_MYND"/>
</dbReference>
<dbReference type="Pfam" id="PF01753">
    <property type="entry name" value="zf-MYND"/>
    <property type="match status" value="1"/>
</dbReference>
<evidence type="ECO:0000256" key="4">
    <source>
        <dbReference type="PROSITE-ProRule" id="PRU00134"/>
    </source>
</evidence>
<dbReference type="EMBL" id="JBAHYK010000086">
    <property type="protein sequence ID" value="KAL0578741.1"/>
    <property type="molecule type" value="Genomic_DNA"/>
</dbReference>
<keyword evidence="3" id="KW-0862">Zinc</keyword>
<accession>A0ABR3FUE5</accession>
<gene>
    <name evidence="6" type="ORF">V5O48_003239</name>
</gene>
<evidence type="ECO:0000256" key="1">
    <source>
        <dbReference type="ARBA" id="ARBA00022723"/>
    </source>
</evidence>
<dbReference type="SUPFAM" id="SSF144232">
    <property type="entry name" value="HIT/MYND zinc finger-like"/>
    <property type="match status" value="1"/>
</dbReference>
<protein>
    <recommendedName>
        <fullName evidence="5">MYND-type domain-containing protein</fullName>
    </recommendedName>
</protein>
<evidence type="ECO:0000313" key="6">
    <source>
        <dbReference type="EMBL" id="KAL0578741.1"/>
    </source>
</evidence>
<feature type="domain" description="MYND-type" evidence="5">
    <location>
        <begin position="422"/>
        <end position="469"/>
    </location>
</feature>
<dbReference type="Gene3D" id="6.10.140.2220">
    <property type="match status" value="1"/>
</dbReference>
<keyword evidence="1" id="KW-0479">Metal-binding</keyword>
<evidence type="ECO:0000256" key="2">
    <source>
        <dbReference type="ARBA" id="ARBA00022771"/>
    </source>
</evidence>
<proteinExistence type="predicted"/>
<keyword evidence="2 4" id="KW-0863">Zinc-finger</keyword>
<dbReference type="Proteomes" id="UP001465976">
    <property type="component" value="Unassembled WGS sequence"/>
</dbReference>
<evidence type="ECO:0000259" key="5">
    <source>
        <dbReference type="PROSITE" id="PS50865"/>
    </source>
</evidence>
<organism evidence="6 7">
    <name type="scientific">Marasmius crinis-equi</name>
    <dbReference type="NCBI Taxonomy" id="585013"/>
    <lineage>
        <taxon>Eukaryota</taxon>
        <taxon>Fungi</taxon>
        <taxon>Dikarya</taxon>
        <taxon>Basidiomycota</taxon>
        <taxon>Agaricomycotina</taxon>
        <taxon>Agaricomycetes</taxon>
        <taxon>Agaricomycetidae</taxon>
        <taxon>Agaricales</taxon>
        <taxon>Marasmiineae</taxon>
        <taxon>Marasmiaceae</taxon>
        <taxon>Marasmius</taxon>
    </lineage>
</organism>
<reference evidence="6 7" key="1">
    <citation type="submission" date="2024-02" db="EMBL/GenBank/DDBJ databases">
        <title>A draft genome for the cacao thread blight pathogen Marasmius crinis-equi.</title>
        <authorList>
            <person name="Cohen S.P."/>
            <person name="Baruah I.K."/>
            <person name="Amoako-Attah I."/>
            <person name="Bukari Y."/>
            <person name="Meinhardt L.W."/>
            <person name="Bailey B.A."/>
        </authorList>
    </citation>
    <scope>NUCLEOTIDE SEQUENCE [LARGE SCALE GENOMIC DNA]</scope>
    <source>
        <strain evidence="6 7">GH-76</strain>
    </source>
</reference>
<comment type="caution">
    <text evidence="6">The sequence shown here is derived from an EMBL/GenBank/DDBJ whole genome shotgun (WGS) entry which is preliminary data.</text>
</comment>
<evidence type="ECO:0000256" key="3">
    <source>
        <dbReference type="ARBA" id="ARBA00022833"/>
    </source>
</evidence>
<keyword evidence="7" id="KW-1185">Reference proteome</keyword>